<name>A0A9X1TTJ8_9BACT</name>
<evidence type="ECO:0000313" key="3">
    <source>
        <dbReference type="Proteomes" id="UP001055420"/>
    </source>
</evidence>
<dbReference type="AlphaFoldDB" id="A0A9X1TTJ8"/>
<sequence>MEESRKNDFVQAIRALWIEQKTRELLYLEALKKDNMGPCRRILSQGHVSALLFQKEIKWIYDYFKCFLTDKELGETNHITARTALKLLEDVEEKEEIATCLKKVEAATLQLYKKLRTYVDKDSEARQMLDEHLVRISEFYESLCKLEVGTRSRVGYTAAA</sequence>
<dbReference type="EMBL" id="JAKFFV010000004">
    <property type="protein sequence ID" value="MCF2498067.1"/>
    <property type="molecule type" value="Genomic_DNA"/>
</dbReference>
<dbReference type="Proteomes" id="UP001139411">
    <property type="component" value="Unassembled WGS sequence"/>
</dbReference>
<protein>
    <submittedName>
        <fullName evidence="1">Uncharacterized protein</fullName>
    </submittedName>
</protein>
<evidence type="ECO:0000313" key="2">
    <source>
        <dbReference type="EMBL" id="USJ31697.1"/>
    </source>
</evidence>
<evidence type="ECO:0000313" key="1">
    <source>
        <dbReference type="EMBL" id="MCF2498067.1"/>
    </source>
</evidence>
<accession>A0A9X1TTJ8</accession>
<evidence type="ECO:0000313" key="4">
    <source>
        <dbReference type="Proteomes" id="UP001139411"/>
    </source>
</evidence>
<keyword evidence="3" id="KW-1185">Reference proteome</keyword>
<reference evidence="1" key="1">
    <citation type="submission" date="2022-01" db="EMBL/GenBank/DDBJ databases">
        <title>Novel species in genus Dyadobacter.</title>
        <authorList>
            <person name="Ma C."/>
        </authorList>
    </citation>
    <scope>NUCLEOTIDE SEQUENCE</scope>
    <source>
        <strain evidence="2">CY22</strain>
        <strain evidence="1">CY357</strain>
    </source>
</reference>
<gene>
    <name evidence="1" type="ORF">L0661_07100</name>
    <name evidence="2" type="ORF">NFI80_02940</name>
</gene>
<dbReference type="Proteomes" id="UP001055420">
    <property type="component" value="Chromosome"/>
</dbReference>
<dbReference type="EMBL" id="CP098805">
    <property type="protein sequence ID" value="USJ31697.1"/>
    <property type="molecule type" value="Genomic_DNA"/>
</dbReference>
<dbReference type="RefSeq" id="WP_233797745.1">
    <property type="nucleotide sequence ID" value="NZ_CP098805.1"/>
</dbReference>
<proteinExistence type="predicted"/>
<organism evidence="1 4">
    <name type="scientific">Dyadobacter chenhuakuii</name>
    <dbReference type="NCBI Taxonomy" id="2909339"/>
    <lineage>
        <taxon>Bacteria</taxon>
        <taxon>Pseudomonadati</taxon>
        <taxon>Bacteroidota</taxon>
        <taxon>Cytophagia</taxon>
        <taxon>Cytophagales</taxon>
        <taxon>Spirosomataceae</taxon>
        <taxon>Dyadobacter</taxon>
    </lineage>
</organism>